<evidence type="ECO:0000313" key="3">
    <source>
        <dbReference type="EMBL" id="KAH8387559.1"/>
    </source>
</evidence>
<dbReference type="PANTHER" id="PTHR22667">
    <property type="entry name" value="AT01380P-RELATED"/>
    <property type="match status" value="1"/>
</dbReference>
<keyword evidence="1" id="KW-1133">Transmembrane helix</keyword>
<dbReference type="Gene3D" id="1.25.40.420">
    <property type="match status" value="1"/>
</dbReference>
<accession>A0AAD4KAY0</accession>
<keyword evidence="4" id="KW-1185">Reference proteome</keyword>
<dbReference type="InterPro" id="IPR031750">
    <property type="entry name" value="DUF4734"/>
</dbReference>
<gene>
    <name evidence="3" type="ORF">KR093_007827</name>
</gene>
<feature type="domain" description="BACK" evidence="2">
    <location>
        <begin position="104"/>
        <end position="198"/>
    </location>
</feature>
<evidence type="ECO:0000256" key="1">
    <source>
        <dbReference type="SAM" id="Phobius"/>
    </source>
</evidence>
<comment type="caution">
    <text evidence="3">The sequence shown here is derived from an EMBL/GenBank/DDBJ whole genome shotgun (WGS) entry which is preliminary data.</text>
</comment>
<feature type="non-terminal residue" evidence="3">
    <location>
        <position position="1"/>
    </location>
</feature>
<reference evidence="3" key="1">
    <citation type="journal article" date="2021" name="Mol. Ecol. Resour.">
        <title>Phylogenomic analyses of the genus Drosophila reveals genomic signals of climate adaptation.</title>
        <authorList>
            <person name="Li F."/>
            <person name="Rane R.V."/>
            <person name="Luria V."/>
            <person name="Xiong Z."/>
            <person name="Chen J."/>
            <person name="Li Z."/>
            <person name="Catullo R.A."/>
            <person name="Griffin P.C."/>
            <person name="Schiffer M."/>
            <person name="Pearce S."/>
            <person name="Lee S.F."/>
            <person name="McElroy K."/>
            <person name="Stocker A."/>
            <person name="Shirriffs J."/>
            <person name="Cockerell F."/>
            <person name="Coppin C."/>
            <person name="Sgro C.M."/>
            <person name="Karger A."/>
            <person name="Cain J.W."/>
            <person name="Weber J.A."/>
            <person name="Santpere G."/>
            <person name="Kirschner M.W."/>
            <person name="Hoffmann A.A."/>
            <person name="Oakeshott J.G."/>
            <person name="Zhang G."/>
        </authorList>
    </citation>
    <scope>NUCLEOTIDE SEQUENCE</scope>
    <source>
        <strain evidence="3">BGI-SZ-2011g</strain>
    </source>
</reference>
<dbReference type="EMBL" id="JAJJHW010000095">
    <property type="protein sequence ID" value="KAH8387559.1"/>
    <property type="molecule type" value="Genomic_DNA"/>
</dbReference>
<organism evidence="3 4">
    <name type="scientific">Drosophila rubida</name>
    <dbReference type="NCBI Taxonomy" id="30044"/>
    <lineage>
        <taxon>Eukaryota</taxon>
        <taxon>Metazoa</taxon>
        <taxon>Ecdysozoa</taxon>
        <taxon>Arthropoda</taxon>
        <taxon>Hexapoda</taxon>
        <taxon>Insecta</taxon>
        <taxon>Pterygota</taxon>
        <taxon>Neoptera</taxon>
        <taxon>Endopterygota</taxon>
        <taxon>Diptera</taxon>
        <taxon>Brachycera</taxon>
        <taxon>Muscomorpha</taxon>
        <taxon>Ephydroidea</taxon>
        <taxon>Drosophilidae</taxon>
        <taxon>Drosophila</taxon>
    </lineage>
</organism>
<dbReference type="Proteomes" id="UP001200034">
    <property type="component" value="Unassembled WGS sequence"/>
</dbReference>
<keyword evidence="1" id="KW-0812">Transmembrane</keyword>
<protein>
    <recommendedName>
        <fullName evidence="2">BACK domain-containing protein</fullName>
    </recommendedName>
</protein>
<proteinExistence type="predicted"/>
<feature type="transmembrane region" description="Helical" evidence="1">
    <location>
        <begin position="31"/>
        <end position="52"/>
    </location>
</feature>
<dbReference type="Pfam" id="PF07707">
    <property type="entry name" value="BACK"/>
    <property type="match status" value="1"/>
</dbReference>
<dbReference type="InterPro" id="IPR011705">
    <property type="entry name" value="BACK"/>
</dbReference>
<evidence type="ECO:0000259" key="2">
    <source>
        <dbReference type="SMART" id="SM00875"/>
    </source>
</evidence>
<dbReference type="Pfam" id="PF15881">
    <property type="entry name" value="DUF4734"/>
    <property type="match status" value="1"/>
</dbReference>
<sequence length="306" mass="36305">VTIMIGVTEVKCKLEILQRTTKFFKSGVPGMVFALPTCYVGVEAFMVLYRWMDKPSDIIPPKLLMPTYRSASYLKVYTLLDQYKELFANPNVAREEVGFYMFCGFQIMNITVPFPKVLRVNRYFLTMIGTAEYLTLWPQVLIKLLNSPTICVNSEMEVLIAIIVWLFHDYEARSMYTIEMLSCVRFDSIPNEALVQLREHSSFKTVLELFKRPEFDMFVQCAPPLRSNTRLCNRRIWVFDELCTYHHDAHCMRRNFVTLKQFMDYQRVLRNAPSLHWWHRHQLNPYMHSCRNKECRNRSSRPMQKS</sequence>
<dbReference type="AlphaFoldDB" id="A0AAD4KAY0"/>
<evidence type="ECO:0000313" key="4">
    <source>
        <dbReference type="Proteomes" id="UP001200034"/>
    </source>
</evidence>
<keyword evidence="1" id="KW-0472">Membrane</keyword>
<dbReference type="PANTHER" id="PTHR22667:SF0">
    <property type="entry name" value="AT01380P-RELATED"/>
    <property type="match status" value="1"/>
</dbReference>
<feature type="non-terminal residue" evidence="3">
    <location>
        <position position="306"/>
    </location>
</feature>
<name>A0AAD4KAY0_9MUSC</name>
<dbReference type="SMART" id="SM00875">
    <property type="entry name" value="BACK"/>
    <property type="match status" value="1"/>
</dbReference>